<dbReference type="InterPro" id="IPR001878">
    <property type="entry name" value="Znf_CCHC"/>
</dbReference>
<reference evidence="5" key="1">
    <citation type="submission" date="2020-08" db="EMBL/GenBank/DDBJ databases">
        <title>Plant Genome Project.</title>
        <authorList>
            <person name="Zhang R.-G."/>
        </authorList>
    </citation>
    <scope>NUCLEOTIDE SEQUENCE</scope>
    <source>
        <strain evidence="5">WSP0</strain>
        <tissue evidence="5">Leaf</tissue>
    </source>
</reference>
<feature type="coiled-coil region" evidence="2">
    <location>
        <begin position="1"/>
        <end position="35"/>
    </location>
</feature>
<dbReference type="GO" id="GO:0008270">
    <property type="term" value="F:zinc ion binding"/>
    <property type="evidence" value="ECO:0007669"/>
    <property type="project" value="UniProtKB-KW"/>
</dbReference>
<evidence type="ECO:0000256" key="1">
    <source>
        <dbReference type="PROSITE-ProRule" id="PRU00047"/>
    </source>
</evidence>
<dbReference type="EMBL" id="JACTNZ010000004">
    <property type="protein sequence ID" value="KAG5552886.1"/>
    <property type="molecule type" value="Genomic_DNA"/>
</dbReference>
<name>A0AAV6KK41_9ERIC</name>
<dbReference type="Proteomes" id="UP000823749">
    <property type="component" value="Chromosome 4"/>
</dbReference>
<evidence type="ECO:0000256" key="2">
    <source>
        <dbReference type="SAM" id="Coils"/>
    </source>
</evidence>
<keyword evidence="2" id="KW-0175">Coiled coil</keyword>
<keyword evidence="1" id="KW-0862">Zinc</keyword>
<accession>A0AAV6KK41</accession>
<feature type="compositionally biased region" description="Basic residues" evidence="3">
    <location>
        <begin position="99"/>
        <end position="109"/>
    </location>
</feature>
<gene>
    <name evidence="5" type="ORF">RHGRI_010856</name>
</gene>
<comment type="caution">
    <text evidence="5">The sequence shown here is derived from an EMBL/GenBank/DDBJ whole genome shotgun (WGS) entry which is preliminary data.</text>
</comment>
<evidence type="ECO:0000313" key="5">
    <source>
        <dbReference type="EMBL" id="KAG5552886.1"/>
    </source>
</evidence>
<organism evidence="5 6">
    <name type="scientific">Rhododendron griersonianum</name>
    <dbReference type="NCBI Taxonomy" id="479676"/>
    <lineage>
        <taxon>Eukaryota</taxon>
        <taxon>Viridiplantae</taxon>
        <taxon>Streptophyta</taxon>
        <taxon>Embryophyta</taxon>
        <taxon>Tracheophyta</taxon>
        <taxon>Spermatophyta</taxon>
        <taxon>Magnoliopsida</taxon>
        <taxon>eudicotyledons</taxon>
        <taxon>Gunneridae</taxon>
        <taxon>Pentapetalae</taxon>
        <taxon>asterids</taxon>
        <taxon>Ericales</taxon>
        <taxon>Ericaceae</taxon>
        <taxon>Ericoideae</taxon>
        <taxon>Rhodoreae</taxon>
        <taxon>Rhododendron</taxon>
    </lineage>
</organism>
<dbReference type="AlphaFoldDB" id="A0AAV6KK41"/>
<feature type="region of interest" description="Disordered" evidence="3">
    <location>
        <begin position="89"/>
        <end position="109"/>
    </location>
</feature>
<evidence type="ECO:0000256" key="3">
    <source>
        <dbReference type="SAM" id="MobiDB-lite"/>
    </source>
</evidence>
<dbReference type="Gene3D" id="4.10.60.10">
    <property type="entry name" value="Zinc finger, CCHC-type"/>
    <property type="match status" value="1"/>
</dbReference>
<evidence type="ECO:0000259" key="4">
    <source>
        <dbReference type="PROSITE" id="PS50158"/>
    </source>
</evidence>
<keyword evidence="6" id="KW-1185">Reference proteome</keyword>
<dbReference type="GO" id="GO:0003676">
    <property type="term" value="F:nucleic acid binding"/>
    <property type="evidence" value="ECO:0007669"/>
    <property type="project" value="InterPro"/>
</dbReference>
<evidence type="ECO:0000313" key="6">
    <source>
        <dbReference type="Proteomes" id="UP000823749"/>
    </source>
</evidence>
<feature type="domain" description="CCHC-type" evidence="4">
    <location>
        <begin position="172"/>
        <end position="185"/>
    </location>
</feature>
<sequence length="274" mass="30694">MHSLFETNELLESKVAKLQVELDKANATFKKLNAGSQILDEVLSSQKVASDRGGLGYKVEGSLKSKAREKMIFGKPNSNAPASLMANKAKSPVKEKNVKHARTKPPKVKKQCPVVKSTTTKRGVVNSFKFKPTCHYCGIMGHIRPNCFKLHGFSITNHVYASHNRDKHVPMCHFCGVKGHIQRNCFKLHGYPNAPLSYHPVNNNEGRSQKPSRRVIIYRKITNVIPKHVPKVGKIEKVKTRLIWVRRTDLKTHVDLPSNPLDDNGLSGGVYLAF</sequence>
<keyword evidence="1" id="KW-0863">Zinc-finger</keyword>
<proteinExistence type="predicted"/>
<protein>
    <recommendedName>
        <fullName evidence="4">CCHC-type domain-containing protein</fullName>
    </recommendedName>
</protein>
<dbReference type="PROSITE" id="PS50158">
    <property type="entry name" value="ZF_CCHC"/>
    <property type="match status" value="1"/>
</dbReference>
<dbReference type="SMART" id="SM00343">
    <property type="entry name" value="ZnF_C2HC"/>
    <property type="match status" value="2"/>
</dbReference>
<keyword evidence="1" id="KW-0479">Metal-binding</keyword>